<evidence type="ECO:0000256" key="5">
    <source>
        <dbReference type="SAM" id="Phobius"/>
    </source>
</evidence>
<dbReference type="GO" id="GO:0015297">
    <property type="term" value="F:antiporter activity"/>
    <property type="evidence" value="ECO:0007669"/>
    <property type="project" value="InterPro"/>
</dbReference>
<dbReference type="RefSeq" id="WP_011830738.1">
    <property type="nucleotide sequence ID" value="NC_008825.1"/>
</dbReference>
<evidence type="ECO:0000256" key="4">
    <source>
        <dbReference type="ARBA" id="ARBA00023136"/>
    </source>
</evidence>
<keyword evidence="2 5" id="KW-0812">Transmembrane</keyword>
<reference evidence="7 8" key="1">
    <citation type="journal article" date="2007" name="J. Bacteriol.">
        <title>Whole-genome analysis of the methyl tert-butyl ether-degrading beta-proteobacterium Methylibium petroleiphilum PM1.</title>
        <authorList>
            <person name="Kane S.R."/>
            <person name="Chakicherla A.Y."/>
            <person name="Chain P.S.G."/>
            <person name="Schmidt R."/>
            <person name="Shin M.W."/>
            <person name="Legler T.C."/>
            <person name="Scow K.M."/>
            <person name="Larimer F.W."/>
            <person name="Lucas S.M."/>
            <person name="Richardson P.M."/>
            <person name="Hristova K.R."/>
        </authorList>
    </citation>
    <scope>NUCLEOTIDE SEQUENCE [LARGE SCALE GENOMIC DNA]</scope>
    <source>
        <strain evidence="8">ATCC BAA-1232 / LMG 22953 / PM1</strain>
    </source>
</reference>
<gene>
    <name evidence="7" type="ordered locus">Mpe_A3162</name>
</gene>
<feature type="transmembrane region" description="Helical" evidence="5">
    <location>
        <begin position="379"/>
        <end position="403"/>
    </location>
</feature>
<protein>
    <submittedName>
        <fullName evidence="7">Putative membrane protein</fullName>
    </submittedName>
</protein>
<feature type="transmembrane region" description="Helical" evidence="5">
    <location>
        <begin position="312"/>
        <end position="334"/>
    </location>
</feature>
<keyword evidence="4 5" id="KW-0472">Membrane</keyword>
<dbReference type="InterPro" id="IPR006153">
    <property type="entry name" value="Cation/H_exchanger_TM"/>
</dbReference>
<dbReference type="PANTHER" id="PTHR43021">
    <property type="entry name" value="NA(+)/H(+) ANTIPORTER-RELATED"/>
    <property type="match status" value="1"/>
</dbReference>
<dbReference type="AlphaFoldDB" id="A2SKM6"/>
<feature type="transmembrane region" description="Helical" evidence="5">
    <location>
        <begin position="24"/>
        <end position="42"/>
    </location>
</feature>
<keyword evidence="3 5" id="KW-1133">Transmembrane helix</keyword>
<dbReference type="Proteomes" id="UP000000366">
    <property type="component" value="Chromosome"/>
</dbReference>
<dbReference type="GO" id="GO:0016020">
    <property type="term" value="C:membrane"/>
    <property type="evidence" value="ECO:0007669"/>
    <property type="project" value="UniProtKB-SubCell"/>
</dbReference>
<dbReference type="InterPro" id="IPR038770">
    <property type="entry name" value="Na+/solute_symporter_sf"/>
</dbReference>
<feature type="transmembrane region" description="Helical" evidence="5">
    <location>
        <begin position="207"/>
        <end position="228"/>
    </location>
</feature>
<feature type="transmembrane region" description="Helical" evidence="5">
    <location>
        <begin position="258"/>
        <end position="275"/>
    </location>
</feature>
<evidence type="ECO:0000256" key="3">
    <source>
        <dbReference type="ARBA" id="ARBA00022989"/>
    </source>
</evidence>
<evidence type="ECO:0000259" key="6">
    <source>
        <dbReference type="Pfam" id="PF00999"/>
    </source>
</evidence>
<sequence>METSALALSTAPLWTLEGLRGADPVLGIALLIIIAVVTGEAVRRWTRLPRTCGHMLVGVIASPLALRLLERTDLDPWKPLLDLAVGVLVFELGARIRPRWLFDNPTLALQCIAESVLAAAAVTAGLVMLGAPAMSAALVGAVAMATSPVITMAAVHETQPRGQVTERLLMMTALNSVLAVLALKIWRVIATADAPLSSEWLPALANAVYVLCGSFLLGALLGLLLTWMSRPMRRTMASAVLQIGLLVLGALLATQWTLSPLLALLVAGVVARARMGHGLTIEPQLGTAGAALTVLLFVSLGLVSSVESFWSLWPWVLAIIVARALGKGLAVAALARPSGLSLKQSLALTVALQPMAQSALLLGAATYGWPADAPIVDAAVLQALVIAVTLMQLSGPVWSVLGLRHLAREVPERS</sequence>
<dbReference type="KEGG" id="mpt:Mpe_A3162"/>
<dbReference type="PANTHER" id="PTHR43021:SF2">
    <property type="entry name" value="CATION_H+ EXCHANGER DOMAIN-CONTAINING PROTEIN"/>
    <property type="match status" value="1"/>
</dbReference>
<dbReference type="EMBL" id="CP000555">
    <property type="protein sequence ID" value="ABM96115.1"/>
    <property type="molecule type" value="Genomic_DNA"/>
</dbReference>
<feature type="transmembrane region" description="Helical" evidence="5">
    <location>
        <begin position="106"/>
        <end position="129"/>
    </location>
</feature>
<organism evidence="7 8">
    <name type="scientific">Methylibium petroleiphilum (strain ATCC BAA-1232 / LMG 22953 / PM1)</name>
    <dbReference type="NCBI Taxonomy" id="420662"/>
    <lineage>
        <taxon>Bacteria</taxon>
        <taxon>Pseudomonadati</taxon>
        <taxon>Pseudomonadota</taxon>
        <taxon>Betaproteobacteria</taxon>
        <taxon>Burkholderiales</taxon>
        <taxon>Sphaerotilaceae</taxon>
        <taxon>Methylibium</taxon>
    </lineage>
</organism>
<evidence type="ECO:0000313" key="7">
    <source>
        <dbReference type="EMBL" id="ABM96115.1"/>
    </source>
</evidence>
<dbReference type="GO" id="GO:1902600">
    <property type="term" value="P:proton transmembrane transport"/>
    <property type="evidence" value="ECO:0007669"/>
    <property type="project" value="InterPro"/>
</dbReference>
<dbReference type="Gene3D" id="1.20.1530.20">
    <property type="match status" value="1"/>
</dbReference>
<accession>A2SKM6</accession>
<proteinExistence type="predicted"/>
<name>A2SKM6_METPP</name>
<keyword evidence="8" id="KW-1185">Reference proteome</keyword>
<dbReference type="HOGENOM" id="CLU_031031_3_0_4"/>
<comment type="subcellular location">
    <subcellularLocation>
        <location evidence="1">Membrane</location>
        <topology evidence="1">Multi-pass membrane protein</topology>
    </subcellularLocation>
</comment>
<dbReference type="eggNOG" id="COG0475">
    <property type="taxonomic scope" value="Bacteria"/>
</dbReference>
<dbReference type="Pfam" id="PF00999">
    <property type="entry name" value="Na_H_Exchanger"/>
    <property type="match status" value="1"/>
</dbReference>
<feature type="transmembrane region" description="Helical" evidence="5">
    <location>
        <begin position="287"/>
        <end position="306"/>
    </location>
</feature>
<evidence type="ECO:0000256" key="2">
    <source>
        <dbReference type="ARBA" id="ARBA00022692"/>
    </source>
</evidence>
<feature type="transmembrane region" description="Helical" evidence="5">
    <location>
        <begin position="168"/>
        <end position="187"/>
    </location>
</feature>
<feature type="transmembrane region" description="Helical" evidence="5">
    <location>
        <begin position="135"/>
        <end position="156"/>
    </location>
</feature>
<dbReference type="STRING" id="420662.Mpe_A3162"/>
<evidence type="ECO:0000256" key="1">
    <source>
        <dbReference type="ARBA" id="ARBA00004141"/>
    </source>
</evidence>
<feature type="domain" description="Cation/H+ exchanger transmembrane" evidence="6">
    <location>
        <begin position="34"/>
        <end position="391"/>
    </location>
</feature>
<evidence type="ECO:0000313" key="8">
    <source>
        <dbReference type="Proteomes" id="UP000000366"/>
    </source>
</evidence>